<protein>
    <submittedName>
        <fullName evidence="3">Uncharacterized protein</fullName>
    </submittedName>
</protein>
<organism evidence="3 4">
    <name type="scientific">Paragonimus westermani</name>
    <dbReference type="NCBI Taxonomy" id="34504"/>
    <lineage>
        <taxon>Eukaryota</taxon>
        <taxon>Metazoa</taxon>
        <taxon>Spiralia</taxon>
        <taxon>Lophotrochozoa</taxon>
        <taxon>Platyhelminthes</taxon>
        <taxon>Trematoda</taxon>
        <taxon>Digenea</taxon>
        <taxon>Plagiorchiida</taxon>
        <taxon>Troglotremata</taxon>
        <taxon>Troglotrematidae</taxon>
        <taxon>Paragonimus</taxon>
    </lineage>
</organism>
<feature type="non-terminal residue" evidence="3">
    <location>
        <position position="1"/>
    </location>
</feature>
<dbReference type="Proteomes" id="UP000324629">
    <property type="component" value="Unassembled WGS sequence"/>
</dbReference>
<keyword evidence="2" id="KW-1133">Transmembrane helix</keyword>
<evidence type="ECO:0000313" key="4">
    <source>
        <dbReference type="Proteomes" id="UP000324629"/>
    </source>
</evidence>
<keyword evidence="2" id="KW-0812">Transmembrane</keyword>
<evidence type="ECO:0000313" key="3">
    <source>
        <dbReference type="EMBL" id="KAA3672924.1"/>
    </source>
</evidence>
<evidence type="ECO:0000256" key="1">
    <source>
        <dbReference type="SAM" id="MobiDB-lite"/>
    </source>
</evidence>
<feature type="compositionally biased region" description="Acidic residues" evidence="1">
    <location>
        <begin position="112"/>
        <end position="123"/>
    </location>
</feature>
<feature type="region of interest" description="Disordered" evidence="1">
    <location>
        <begin position="104"/>
        <end position="123"/>
    </location>
</feature>
<accession>A0A5J4NBF7</accession>
<keyword evidence="2" id="KW-0472">Membrane</keyword>
<dbReference type="EMBL" id="QNGE01004406">
    <property type="protein sequence ID" value="KAA3672924.1"/>
    <property type="molecule type" value="Genomic_DNA"/>
</dbReference>
<dbReference type="AlphaFoldDB" id="A0A5J4NBF7"/>
<comment type="caution">
    <text evidence="3">The sequence shown here is derived from an EMBL/GenBank/DDBJ whole genome shotgun (WGS) entry which is preliminary data.</text>
</comment>
<keyword evidence="4" id="KW-1185">Reference proteome</keyword>
<evidence type="ECO:0000256" key="2">
    <source>
        <dbReference type="SAM" id="Phobius"/>
    </source>
</evidence>
<proteinExistence type="predicted"/>
<sequence>FNCSLRLAFRDDCAGGCGDYGKCVANATGARRCVCLVFYRVESTNSTGDKVCKRKLCMDVKMVAVVATCTLLLLICLTITFFAIWWFQRRRKRLKLETKDLLPPAKSTKDEANEDDNVYYEVH</sequence>
<name>A0A5J4NBF7_9TREM</name>
<feature type="transmembrane region" description="Helical" evidence="2">
    <location>
        <begin position="63"/>
        <end position="87"/>
    </location>
</feature>
<gene>
    <name evidence="3" type="ORF">DEA37_0014346</name>
</gene>
<reference evidence="3 4" key="1">
    <citation type="journal article" date="2019" name="Gigascience">
        <title>Whole-genome sequence of the oriental lung fluke Paragonimus westermani.</title>
        <authorList>
            <person name="Oey H."/>
            <person name="Zakrzewski M."/>
            <person name="Narain K."/>
            <person name="Devi K.R."/>
            <person name="Agatsuma T."/>
            <person name="Nawaratna S."/>
            <person name="Gobert G.N."/>
            <person name="Jones M.K."/>
            <person name="Ragan M.A."/>
            <person name="McManus D.P."/>
            <person name="Krause L."/>
        </authorList>
    </citation>
    <scope>NUCLEOTIDE SEQUENCE [LARGE SCALE GENOMIC DNA]</scope>
    <source>
        <strain evidence="3 4">IND2009</strain>
    </source>
</reference>